<keyword evidence="3" id="KW-1185">Reference proteome</keyword>
<dbReference type="InterPro" id="IPR036397">
    <property type="entry name" value="RNaseH_sf"/>
</dbReference>
<organism evidence="2 3">
    <name type="scientific">Mucor saturninus</name>
    <dbReference type="NCBI Taxonomy" id="64648"/>
    <lineage>
        <taxon>Eukaryota</taxon>
        <taxon>Fungi</taxon>
        <taxon>Fungi incertae sedis</taxon>
        <taxon>Mucoromycota</taxon>
        <taxon>Mucoromycotina</taxon>
        <taxon>Mucoromycetes</taxon>
        <taxon>Mucorales</taxon>
        <taxon>Mucorineae</taxon>
        <taxon>Mucoraceae</taxon>
        <taxon>Mucor</taxon>
    </lineage>
</organism>
<dbReference type="OrthoDB" id="2428500at2759"/>
<sequence length="184" mass="20776">MDFQKNYISLDEAGFNVNIIHNRGWSKKGHLPKPSFRPHKVYPLVLDVISVDGVIDISLKKPTTSFATKKGEVGGREIKINGRHDGLFGSKLVPWPPIHKPAGIRELIKSRRYKCVYLPPYAPFLNYIEEFWSKVTAGTERKPLDSSALLKPKLMESVTNVTLNDCHGWIKHAVSFSLSVLPKK</sequence>
<dbReference type="Pfam" id="PF13358">
    <property type="entry name" value="DDE_3"/>
    <property type="match status" value="1"/>
</dbReference>
<dbReference type="Proteomes" id="UP000603453">
    <property type="component" value="Unassembled WGS sequence"/>
</dbReference>
<name>A0A8H7RD30_9FUNG</name>
<evidence type="ECO:0000259" key="1">
    <source>
        <dbReference type="Pfam" id="PF13358"/>
    </source>
</evidence>
<evidence type="ECO:0000313" key="2">
    <source>
        <dbReference type="EMBL" id="KAG2207406.1"/>
    </source>
</evidence>
<evidence type="ECO:0000313" key="3">
    <source>
        <dbReference type="Proteomes" id="UP000603453"/>
    </source>
</evidence>
<comment type="caution">
    <text evidence="2">The sequence shown here is derived from an EMBL/GenBank/DDBJ whole genome shotgun (WGS) entry which is preliminary data.</text>
</comment>
<accession>A0A8H7RD30</accession>
<dbReference type="Gene3D" id="3.30.420.10">
    <property type="entry name" value="Ribonuclease H-like superfamily/Ribonuclease H"/>
    <property type="match status" value="1"/>
</dbReference>
<dbReference type="EMBL" id="JAEPRD010000025">
    <property type="protein sequence ID" value="KAG2207406.1"/>
    <property type="molecule type" value="Genomic_DNA"/>
</dbReference>
<dbReference type="GO" id="GO:0003676">
    <property type="term" value="F:nucleic acid binding"/>
    <property type="evidence" value="ECO:0007669"/>
    <property type="project" value="InterPro"/>
</dbReference>
<dbReference type="AlphaFoldDB" id="A0A8H7RD30"/>
<proteinExistence type="predicted"/>
<dbReference type="InterPro" id="IPR038717">
    <property type="entry name" value="Tc1-like_DDE_dom"/>
</dbReference>
<reference evidence="2" key="1">
    <citation type="submission" date="2020-12" db="EMBL/GenBank/DDBJ databases">
        <title>Metabolic potential, ecology and presence of endohyphal bacteria is reflected in genomic diversity of Mucoromycotina.</title>
        <authorList>
            <person name="Muszewska A."/>
            <person name="Okrasinska A."/>
            <person name="Steczkiewicz K."/>
            <person name="Drgas O."/>
            <person name="Orlowska M."/>
            <person name="Perlinska-Lenart U."/>
            <person name="Aleksandrzak-Piekarczyk T."/>
            <person name="Szatraj K."/>
            <person name="Zielenkiewicz U."/>
            <person name="Pilsyk S."/>
            <person name="Malc E."/>
            <person name="Mieczkowski P."/>
            <person name="Kruszewska J.S."/>
            <person name="Biernat P."/>
            <person name="Pawlowska J."/>
        </authorList>
    </citation>
    <scope>NUCLEOTIDE SEQUENCE</scope>
    <source>
        <strain evidence="2">WA0000017839</strain>
    </source>
</reference>
<gene>
    <name evidence="2" type="ORF">INT47_006881</name>
</gene>
<feature type="domain" description="Tc1-like transposase DDE" evidence="1">
    <location>
        <begin position="97"/>
        <end position="139"/>
    </location>
</feature>
<protein>
    <recommendedName>
        <fullName evidence="1">Tc1-like transposase DDE domain-containing protein</fullName>
    </recommendedName>
</protein>